<sequence length="212" mass="23793">MSLTAIFSLILILLLILAYRFYKCLPDFNPKKRTENKPIDVLVVLGSGGHTGEMAPLVNALHKSENYKSFTFISANTDKLSQQHPLIPKENATFKSIPRARNVGQSFFTSIFTTIYSFIAALPLMFLKPQLLLVNGPGVCFPVVLSIFIGNVLGVTNCSIVFVESICRVESLSLTGKMIYPICDMFFVHWPRLLPLKKRAQIIDLFSLHKNK</sequence>
<dbReference type="OrthoDB" id="17098at2759"/>
<dbReference type="EMBL" id="MLAK01000643">
    <property type="protein sequence ID" value="OHT09280.1"/>
    <property type="molecule type" value="Genomic_DNA"/>
</dbReference>
<evidence type="ECO:0000256" key="5">
    <source>
        <dbReference type="ARBA" id="ARBA00022824"/>
    </source>
</evidence>
<dbReference type="RefSeq" id="XP_068362416.1">
    <property type="nucleotide sequence ID" value="XM_068502220.1"/>
</dbReference>
<evidence type="ECO:0000256" key="6">
    <source>
        <dbReference type="ARBA" id="ARBA00022989"/>
    </source>
</evidence>
<dbReference type="GO" id="GO:0004577">
    <property type="term" value="F:N-acetylglucosaminyldiphosphodolichol N-acetylglucosaminyltransferase activity"/>
    <property type="evidence" value="ECO:0007669"/>
    <property type="project" value="TreeGrafter"/>
</dbReference>
<name>A0A1J4KED5_9EUKA</name>
<dbReference type="Proteomes" id="UP000179807">
    <property type="component" value="Unassembled WGS sequence"/>
</dbReference>
<evidence type="ECO:0000313" key="11">
    <source>
        <dbReference type="Proteomes" id="UP000179807"/>
    </source>
</evidence>
<keyword evidence="6 8" id="KW-1133">Transmembrane helix</keyword>
<feature type="transmembrane region" description="Helical" evidence="8">
    <location>
        <begin position="139"/>
        <end position="163"/>
    </location>
</feature>
<dbReference type="InterPro" id="IPR013969">
    <property type="entry name" value="Oligosacch_biosynth_Alg14"/>
</dbReference>
<keyword evidence="9" id="KW-0732">Signal</keyword>
<comment type="caution">
    <text evidence="10">The sequence shown here is derived from an EMBL/GenBank/DDBJ whole genome shotgun (WGS) entry which is preliminary data.</text>
</comment>
<gene>
    <name evidence="10" type="ORF">TRFO_21846</name>
</gene>
<feature type="chain" id="PRO_5012453061" description="UDP-N-acetylglucosamine transferase subunit ALG14" evidence="9">
    <location>
        <begin position="19"/>
        <end position="212"/>
    </location>
</feature>
<dbReference type="GO" id="GO:0006488">
    <property type="term" value="P:dolichol-linked oligosaccharide biosynthetic process"/>
    <property type="evidence" value="ECO:0007669"/>
    <property type="project" value="InterPro"/>
</dbReference>
<evidence type="ECO:0000256" key="2">
    <source>
        <dbReference type="ARBA" id="ARBA00009731"/>
    </source>
</evidence>
<keyword evidence="11" id="KW-1185">Reference proteome</keyword>
<comment type="similarity">
    <text evidence="2">Belongs to the ALG14 family.</text>
</comment>
<evidence type="ECO:0000256" key="7">
    <source>
        <dbReference type="ARBA" id="ARBA00023136"/>
    </source>
</evidence>
<dbReference type="Gene3D" id="3.40.50.2000">
    <property type="entry name" value="Glycogen Phosphorylase B"/>
    <property type="match status" value="1"/>
</dbReference>
<keyword evidence="4 8" id="KW-0812">Transmembrane</keyword>
<dbReference type="Pfam" id="PF08660">
    <property type="entry name" value="Alg14"/>
    <property type="match status" value="1"/>
</dbReference>
<evidence type="ECO:0000256" key="3">
    <source>
        <dbReference type="ARBA" id="ARBA00017467"/>
    </source>
</evidence>
<proteinExistence type="inferred from homology"/>
<dbReference type="PANTHER" id="PTHR12154">
    <property type="entry name" value="GLYCOSYL TRANSFERASE-RELATED"/>
    <property type="match status" value="1"/>
</dbReference>
<evidence type="ECO:0000256" key="1">
    <source>
        <dbReference type="ARBA" id="ARBA00004389"/>
    </source>
</evidence>
<dbReference type="VEuPathDB" id="TrichDB:TRFO_21846"/>
<dbReference type="GeneID" id="94836924"/>
<dbReference type="AlphaFoldDB" id="A0A1J4KED5"/>
<reference evidence="10" key="1">
    <citation type="submission" date="2016-10" db="EMBL/GenBank/DDBJ databases">
        <authorList>
            <person name="Benchimol M."/>
            <person name="Almeida L.G."/>
            <person name="Vasconcelos A.T."/>
            <person name="Perreira-Neves A."/>
            <person name="Rosa I.A."/>
            <person name="Tasca T."/>
            <person name="Bogo M.R."/>
            <person name="de Souza W."/>
        </authorList>
    </citation>
    <scope>NUCLEOTIDE SEQUENCE [LARGE SCALE GENOMIC DNA]</scope>
    <source>
        <strain evidence="10">K</strain>
    </source>
</reference>
<protein>
    <recommendedName>
        <fullName evidence="3">UDP-N-acetylglucosamine transferase subunit ALG14</fullName>
    </recommendedName>
</protein>
<evidence type="ECO:0000256" key="4">
    <source>
        <dbReference type="ARBA" id="ARBA00022692"/>
    </source>
</evidence>
<keyword evidence="7 8" id="KW-0472">Membrane</keyword>
<accession>A0A1J4KED5</accession>
<comment type="subcellular location">
    <subcellularLocation>
        <location evidence="1">Endoplasmic reticulum membrane</location>
        <topology evidence="1">Single-pass membrane protein</topology>
    </subcellularLocation>
</comment>
<dbReference type="GO" id="GO:0043541">
    <property type="term" value="C:UDP-N-acetylglucosamine transferase complex"/>
    <property type="evidence" value="ECO:0007669"/>
    <property type="project" value="TreeGrafter"/>
</dbReference>
<feature type="signal peptide" evidence="9">
    <location>
        <begin position="1"/>
        <end position="18"/>
    </location>
</feature>
<feature type="transmembrane region" description="Helical" evidence="8">
    <location>
        <begin position="107"/>
        <end position="127"/>
    </location>
</feature>
<evidence type="ECO:0000256" key="8">
    <source>
        <dbReference type="SAM" id="Phobius"/>
    </source>
</evidence>
<dbReference type="PANTHER" id="PTHR12154:SF4">
    <property type="entry name" value="UDP-N-ACETYLGLUCOSAMINE TRANSFERASE SUBUNIT ALG14 HOMOLOG"/>
    <property type="match status" value="1"/>
</dbReference>
<organism evidence="10 11">
    <name type="scientific">Tritrichomonas foetus</name>
    <dbReference type="NCBI Taxonomy" id="1144522"/>
    <lineage>
        <taxon>Eukaryota</taxon>
        <taxon>Metamonada</taxon>
        <taxon>Parabasalia</taxon>
        <taxon>Tritrichomonadida</taxon>
        <taxon>Tritrichomonadidae</taxon>
        <taxon>Tritrichomonas</taxon>
    </lineage>
</organism>
<keyword evidence="5" id="KW-0256">Endoplasmic reticulum</keyword>
<evidence type="ECO:0000256" key="9">
    <source>
        <dbReference type="SAM" id="SignalP"/>
    </source>
</evidence>
<evidence type="ECO:0000313" key="10">
    <source>
        <dbReference type="EMBL" id="OHT09280.1"/>
    </source>
</evidence>